<organism evidence="8 9">
    <name type="scientific">Rubripirellula lacrimiformis</name>
    <dbReference type="NCBI Taxonomy" id="1930273"/>
    <lineage>
        <taxon>Bacteria</taxon>
        <taxon>Pseudomonadati</taxon>
        <taxon>Planctomycetota</taxon>
        <taxon>Planctomycetia</taxon>
        <taxon>Pirellulales</taxon>
        <taxon>Pirellulaceae</taxon>
        <taxon>Rubripirellula</taxon>
    </lineage>
</organism>
<dbReference type="PANTHER" id="PTHR30250:SF26">
    <property type="entry name" value="PSMA PROTEIN"/>
    <property type="match status" value="1"/>
</dbReference>
<dbReference type="AlphaFoldDB" id="A0A517NGN2"/>
<evidence type="ECO:0000256" key="6">
    <source>
        <dbReference type="SAM" id="MobiDB-lite"/>
    </source>
</evidence>
<feature type="transmembrane region" description="Helical" evidence="7">
    <location>
        <begin position="129"/>
        <end position="151"/>
    </location>
</feature>
<evidence type="ECO:0000313" key="9">
    <source>
        <dbReference type="Proteomes" id="UP000318538"/>
    </source>
</evidence>
<feature type="transmembrane region" description="Helical" evidence="7">
    <location>
        <begin position="559"/>
        <end position="579"/>
    </location>
</feature>
<dbReference type="Proteomes" id="UP000318538">
    <property type="component" value="Chromosome"/>
</dbReference>
<sequence>MTELSQTKRPQDPLPNYTNSPPWLKRVSRVTQVDEVRADRHVSLRLLRSSGGLQSAILKGCCRGRHSIHFQRRSLYVLFRSRELQFLSVARTVVRNLASSWVGFASQLVVTFFLTPFVIGALGTEAYGVWLLLQATVGYYGLVDMGLRAGLTQSITRRIAAGDIDAVRGHLGAAVPMLACLGLLVTVIGGALGWVLPRAVEMAPAVQSGLWIVILVQAVSVGLQMPFAPYGAVLVGLQRYDIANGLAVVTRLLSAGLTYLALVNGGGLLALSVVLLISNVIDSVIRSRLAIYLLPGIRGVVPKLNRSELSELSNVGVWNFLIHISRRLICFSDALVIGVLFSAAAVVPFGIASALVEYGDRIIVMSVRILFPTMVQLKADGNREHLRDLYIGATRIIFATSIAIVIVGATWITPFLLLWLGGGAETEAIRAQAPALFLALGIAFAFVGLQRAGIQLILADGQLKRLAFFLFAEAALNLVLSLVCGRWLGVIGVAIGTAIPAAIMGFGYHLPLHCKVLGIRYSRLLAELAVRPVIFGMLLLGAMQLMTQVTAAPATWPAFASRGIAVVVISMPLGLLLLSTAQRSVVLGKLVSLPRIAFSR</sequence>
<name>A0A517NGN2_9BACT</name>
<reference evidence="8 9" key="1">
    <citation type="submission" date="2019-02" db="EMBL/GenBank/DDBJ databases">
        <title>Deep-cultivation of Planctomycetes and their phenomic and genomic characterization uncovers novel biology.</title>
        <authorList>
            <person name="Wiegand S."/>
            <person name="Jogler M."/>
            <person name="Boedeker C."/>
            <person name="Pinto D."/>
            <person name="Vollmers J."/>
            <person name="Rivas-Marin E."/>
            <person name="Kohn T."/>
            <person name="Peeters S.H."/>
            <person name="Heuer A."/>
            <person name="Rast P."/>
            <person name="Oberbeckmann S."/>
            <person name="Bunk B."/>
            <person name="Jeske O."/>
            <person name="Meyerdierks A."/>
            <person name="Storesund J.E."/>
            <person name="Kallscheuer N."/>
            <person name="Luecker S."/>
            <person name="Lage O.M."/>
            <person name="Pohl T."/>
            <person name="Merkel B.J."/>
            <person name="Hornburger P."/>
            <person name="Mueller R.-W."/>
            <person name="Bruemmer F."/>
            <person name="Labrenz M."/>
            <person name="Spormann A.M."/>
            <person name="Op den Camp H."/>
            <person name="Overmann J."/>
            <person name="Amann R."/>
            <person name="Jetten M.S.M."/>
            <person name="Mascher T."/>
            <person name="Medema M.H."/>
            <person name="Devos D.P."/>
            <person name="Kaster A.-K."/>
            <person name="Ovreas L."/>
            <person name="Rohde M."/>
            <person name="Galperin M.Y."/>
            <person name="Jogler C."/>
        </authorList>
    </citation>
    <scope>NUCLEOTIDE SEQUENCE [LARGE SCALE GENOMIC DNA]</scope>
    <source>
        <strain evidence="8 9">K22_7</strain>
    </source>
</reference>
<feature type="region of interest" description="Disordered" evidence="6">
    <location>
        <begin position="1"/>
        <end position="20"/>
    </location>
</feature>
<dbReference type="KEGG" id="rlc:K227x_47010"/>
<feature type="transmembrane region" description="Helical" evidence="7">
    <location>
        <begin position="171"/>
        <end position="196"/>
    </location>
</feature>
<protein>
    <submittedName>
        <fullName evidence="8">Putative membrane protein EpsK</fullName>
    </submittedName>
</protein>
<keyword evidence="5 7" id="KW-0472">Membrane</keyword>
<keyword evidence="9" id="KW-1185">Reference proteome</keyword>
<dbReference type="PANTHER" id="PTHR30250">
    <property type="entry name" value="PST FAMILY PREDICTED COLANIC ACID TRANSPORTER"/>
    <property type="match status" value="1"/>
</dbReference>
<feature type="transmembrane region" description="Helical" evidence="7">
    <location>
        <begin position="396"/>
        <end position="421"/>
    </location>
</feature>
<evidence type="ECO:0000313" key="8">
    <source>
        <dbReference type="EMBL" id="QDT06292.1"/>
    </source>
</evidence>
<accession>A0A517NGN2</accession>
<evidence type="ECO:0000256" key="5">
    <source>
        <dbReference type="ARBA" id="ARBA00023136"/>
    </source>
</evidence>
<dbReference type="InterPro" id="IPR050833">
    <property type="entry name" value="Poly_Biosynth_Transport"/>
</dbReference>
<feature type="transmembrane region" description="Helical" evidence="7">
    <location>
        <begin position="489"/>
        <end position="508"/>
    </location>
</feature>
<evidence type="ECO:0000256" key="2">
    <source>
        <dbReference type="ARBA" id="ARBA00022475"/>
    </source>
</evidence>
<feature type="transmembrane region" description="Helical" evidence="7">
    <location>
        <begin position="528"/>
        <end position="547"/>
    </location>
</feature>
<proteinExistence type="predicted"/>
<keyword evidence="3 7" id="KW-0812">Transmembrane</keyword>
<dbReference type="EMBL" id="CP036525">
    <property type="protein sequence ID" value="QDT06292.1"/>
    <property type="molecule type" value="Genomic_DNA"/>
</dbReference>
<evidence type="ECO:0000256" key="4">
    <source>
        <dbReference type="ARBA" id="ARBA00022989"/>
    </source>
</evidence>
<feature type="transmembrane region" description="Helical" evidence="7">
    <location>
        <begin position="208"/>
        <end position="230"/>
    </location>
</feature>
<comment type="subcellular location">
    <subcellularLocation>
        <location evidence="1">Cell membrane</location>
        <topology evidence="1">Multi-pass membrane protein</topology>
    </subcellularLocation>
</comment>
<gene>
    <name evidence="8" type="primary">epsK</name>
    <name evidence="8" type="ORF">K227x_47010</name>
</gene>
<feature type="transmembrane region" description="Helical" evidence="7">
    <location>
        <begin position="328"/>
        <end position="352"/>
    </location>
</feature>
<keyword evidence="4 7" id="KW-1133">Transmembrane helix</keyword>
<evidence type="ECO:0000256" key="7">
    <source>
        <dbReference type="SAM" id="Phobius"/>
    </source>
</evidence>
<feature type="transmembrane region" description="Helical" evidence="7">
    <location>
        <begin position="101"/>
        <end position="123"/>
    </location>
</feature>
<keyword evidence="2" id="KW-1003">Cell membrane</keyword>
<dbReference type="GO" id="GO:0005886">
    <property type="term" value="C:plasma membrane"/>
    <property type="evidence" value="ECO:0007669"/>
    <property type="project" value="UniProtKB-SubCell"/>
</dbReference>
<feature type="transmembrane region" description="Helical" evidence="7">
    <location>
        <begin position="466"/>
        <end position="483"/>
    </location>
</feature>
<feature type="transmembrane region" description="Helical" evidence="7">
    <location>
        <begin position="433"/>
        <end position="454"/>
    </location>
</feature>
<evidence type="ECO:0000256" key="3">
    <source>
        <dbReference type="ARBA" id="ARBA00022692"/>
    </source>
</evidence>
<evidence type="ECO:0000256" key="1">
    <source>
        <dbReference type="ARBA" id="ARBA00004651"/>
    </source>
</evidence>